<keyword evidence="2" id="KW-0479">Metal-binding</keyword>
<accession>A0A7X0U9K7</accession>
<evidence type="ECO:0000313" key="7">
    <source>
        <dbReference type="Proteomes" id="UP000575083"/>
    </source>
</evidence>
<dbReference type="Pfam" id="PF00355">
    <property type="entry name" value="Rieske"/>
    <property type="match status" value="1"/>
</dbReference>
<dbReference type="GO" id="GO:0046872">
    <property type="term" value="F:metal ion binding"/>
    <property type="evidence" value="ECO:0007669"/>
    <property type="project" value="UniProtKB-KW"/>
</dbReference>
<gene>
    <name evidence="6" type="ORF">HNP48_002940</name>
</gene>
<sequence>MTTPVESHAIPLCNSVELVDGGLAVPFDLVYAGQTCRAFAIRYRGAPHAYLNRCTHVAMEMDYQPGRFFDDSGNWLLCATHGAAYLPDTGQCAGGPCRGGLVKITLSESGGVVHWHTAYNLQPVEF</sequence>
<dbReference type="RefSeq" id="WP_184858100.1">
    <property type="nucleotide sequence ID" value="NZ_JACHLK010000005.1"/>
</dbReference>
<evidence type="ECO:0000313" key="6">
    <source>
        <dbReference type="EMBL" id="MBB6560266.1"/>
    </source>
</evidence>
<dbReference type="InterPro" id="IPR017941">
    <property type="entry name" value="Rieske_2Fe-2S"/>
</dbReference>
<dbReference type="GO" id="GO:0051537">
    <property type="term" value="F:2 iron, 2 sulfur cluster binding"/>
    <property type="evidence" value="ECO:0007669"/>
    <property type="project" value="UniProtKB-KW"/>
</dbReference>
<dbReference type="PROSITE" id="PS51296">
    <property type="entry name" value="RIESKE"/>
    <property type="match status" value="1"/>
</dbReference>
<proteinExistence type="predicted"/>
<organism evidence="6 7">
    <name type="scientific">Acidovorax soli</name>
    <dbReference type="NCBI Taxonomy" id="592050"/>
    <lineage>
        <taxon>Bacteria</taxon>
        <taxon>Pseudomonadati</taxon>
        <taxon>Pseudomonadota</taxon>
        <taxon>Betaproteobacteria</taxon>
        <taxon>Burkholderiales</taxon>
        <taxon>Comamonadaceae</taxon>
        <taxon>Acidovorax</taxon>
    </lineage>
</organism>
<keyword evidence="3" id="KW-0408">Iron</keyword>
<reference evidence="6 7" key="1">
    <citation type="submission" date="2020-08" db="EMBL/GenBank/DDBJ databases">
        <title>Functional genomics of gut bacteria from endangered species of beetles.</title>
        <authorList>
            <person name="Carlos-Shanley C."/>
        </authorList>
    </citation>
    <scope>NUCLEOTIDE SEQUENCE [LARGE SCALE GENOMIC DNA]</scope>
    <source>
        <strain evidence="6 7">S00198</strain>
    </source>
</reference>
<evidence type="ECO:0000256" key="2">
    <source>
        <dbReference type="ARBA" id="ARBA00022723"/>
    </source>
</evidence>
<keyword evidence="7" id="KW-1185">Reference proteome</keyword>
<evidence type="ECO:0000256" key="4">
    <source>
        <dbReference type="ARBA" id="ARBA00023014"/>
    </source>
</evidence>
<dbReference type="Proteomes" id="UP000575083">
    <property type="component" value="Unassembled WGS sequence"/>
</dbReference>
<keyword evidence="4" id="KW-0411">Iron-sulfur</keyword>
<dbReference type="EMBL" id="JACHLK010000005">
    <property type="protein sequence ID" value="MBB6560266.1"/>
    <property type="molecule type" value="Genomic_DNA"/>
</dbReference>
<dbReference type="PANTHER" id="PTHR40261:SF1">
    <property type="entry name" value="RIESKE DOMAIN-CONTAINING PROTEIN"/>
    <property type="match status" value="1"/>
</dbReference>
<dbReference type="SUPFAM" id="SSF50022">
    <property type="entry name" value="ISP domain"/>
    <property type="match status" value="1"/>
</dbReference>
<comment type="caution">
    <text evidence="6">The sequence shown here is derived from an EMBL/GenBank/DDBJ whole genome shotgun (WGS) entry which is preliminary data.</text>
</comment>
<dbReference type="PANTHER" id="PTHR40261">
    <property type="match status" value="1"/>
</dbReference>
<evidence type="ECO:0000256" key="1">
    <source>
        <dbReference type="ARBA" id="ARBA00022714"/>
    </source>
</evidence>
<dbReference type="InterPro" id="IPR036922">
    <property type="entry name" value="Rieske_2Fe-2S_sf"/>
</dbReference>
<feature type="domain" description="Rieske" evidence="5">
    <location>
        <begin position="10"/>
        <end position="115"/>
    </location>
</feature>
<evidence type="ECO:0000259" key="5">
    <source>
        <dbReference type="PROSITE" id="PS51296"/>
    </source>
</evidence>
<keyword evidence="1" id="KW-0001">2Fe-2S</keyword>
<name>A0A7X0U9K7_9BURK</name>
<evidence type="ECO:0000256" key="3">
    <source>
        <dbReference type="ARBA" id="ARBA00023004"/>
    </source>
</evidence>
<dbReference type="Gene3D" id="2.102.10.10">
    <property type="entry name" value="Rieske [2Fe-2S] iron-sulphur domain"/>
    <property type="match status" value="1"/>
</dbReference>
<dbReference type="AlphaFoldDB" id="A0A7X0U9K7"/>
<protein>
    <submittedName>
        <fullName evidence="6">Nitrite reductase/ring-hydroxylating ferredoxin subunit</fullName>
    </submittedName>
</protein>